<dbReference type="HOGENOM" id="CLU_2049100_0_0_1"/>
<reference evidence="2 3" key="1">
    <citation type="submission" date="2014-04" db="EMBL/GenBank/DDBJ databases">
        <title>Evolutionary Origins and Diversification of the Mycorrhizal Mutualists.</title>
        <authorList>
            <consortium name="DOE Joint Genome Institute"/>
            <consortium name="Mycorrhizal Genomics Consortium"/>
            <person name="Kohler A."/>
            <person name="Kuo A."/>
            <person name="Nagy L.G."/>
            <person name="Floudas D."/>
            <person name="Copeland A."/>
            <person name="Barry K.W."/>
            <person name="Cichocki N."/>
            <person name="Veneault-Fourrey C."/>
            <person name="LaButti K."/>
            <person name="Lindquist E.A."/>
            <person name="Lipzen A."/>
            <person name="Lundell T."/>
            <person name="Morin E."/>
            <person name="Murat C."/>
            <person name="Riley R."/>
            <person name="Ohm R."/>
            <person name="Sun H."/>
            <person name="Tunlid A."/>
            <person name="Henrissat B."/>
            <person name="Grigoriev I.V."/>
            <person name="Hibbett D.S."/>
            <person name="Martin F."/>
        </authorList>
    </citation>
    <scope>NUCLEOTIDE SEQUENCE [LARGE SCALE GENOMIC DNA]</scope>
    <source>
        <strain evidence="2 3">Koide BX008</strain>
    </source>
</reference>
<accession>A0A0C2SFI2</accession>
<dbReference type="InParanoid" id="A0A0C2SFI2"/>
<name>A0A0C2SFI2_AMAMK</name>
<organism evidence="2 3">
    <name type="scientific">Amanita muscaria (strain Koide BX008)</name>
    <dbReference type="NCBI Taxonomy" id="946122"/>
    <lineage>
        <taxon>Eukaryota</taxon>
        <taxon>Fungi</taxon>
        <taxon>Dikarya</taxon>
        <taxon>Basidiomycota</taxon>
        <taxon>Agaricomycotina</taxon>
        <taxon>Agaricomycetes</taxon>
        <taxon>Agaricomycetidae</taxon>
        <taxon>Agaricales</taxon>
        <taxon>Pluteineae</taxon>
        <taxon>Amanitaceae</taxon>
        <taxon>Amanita</taxon>
    </lineage>
</organism>
<evidence type="ECO:0000313" key="2">
    <source>
        <dbReference type="EMBL" id="KIL61840.1"/>
    </source>
</evidence>
<keyword evidence="1" id="KW-0812">Transmembrane</keyword>
<keyword evidence="1" id="KW-1133">Transmembrane helix</keyword>
<dbReference type="Proteomes" id="UP000054549">
    <property type="component" value="Unassembled WGS sequence"/>
</dbReference>
<keyword evidence="1" id="KW-0472">Membrane</keyword>
<evidence type="ECO:0000256" key="1">
    <source>
        <dbReference type="SAM" id="Phobius"/>
    </source>
</evidence>
<dbReference type="AlphaFoldDB" id="A0A0C2SFI2"/>
<dbReference type="EMBL" id="KN818278">
    <property type="protein sequence ID" value="KIL61840.1"/>
    <property type="molecule type" value="Genomic_DNA"/>
</dbReference>
<evidence type="ECO:0000313" key="3">
    <source>
        <dbReference type="Proteomes" id="UP000054549"/>
    </source>
</evidence>
<protein>
    <submittedName>
        <fullName evidence="2">Uncharacterized protein</fullName>
    </submittedName>
</protein>
<sequence length="120" mass="13540">MSPLQPVVYVQKQSETLVRPDYCLKWKAGEFREQVALSFVFHLFSSVVMAFLAHLRLAHPRLPLSIRAIQTTADTTAQQQQPEQMHRNPATTLTTCAFDSTTLTTHTFEPTTLGHSHFGT</sequence>
<proteinExistence type="predicted"/>
<keyword evidence="3" id="KW-1185">Reference proteome</keyword>
<feature type="transmembrane region" description="Helical" evidence="1">
    <location>
        <begin position="35"/>
        <end position="57"/>
    </location>
</feature>
<gene>
    <name evidence="2" type="ORF">M378DRAFT_811838</name>
</gene>